<evidence type="ECO:0000313" key="4">
    <source>
        <dbReference type="EMBL" id="KJV09064.1"/>
    </source>
</evidence>
<evidence type="ECO:0000259" key="3">
    <source>
        <dbReference type="PROSITE" id="PS51898"/>
    </source>
</evidence>
<dbReference type="PANTHER" id="PTHR30349:SF64">
    <property type="entry name" value="PROPHAGE INTEGRASE INTD-RELATED"/>
    <property type="match status" value="1"/>
</dbReference>
<gene>
    <name evidence="4" type="ORF">VZ95_13825</name>
</gene>
<reference evidence="4 5" key="1">
    <citation type="submission" date="2015-03" db="EMBL/GenBank/DDBJ databases">
        <title>Draft genome sequence of Elstera litoralis.</title>
        <authorList>
            <person name="Rahalkar M.C."/>
            <person name="Dhakephalkar P.K."/>
            <person name="Pore S.D."/>
            <person name="Arora P."/>
            <person name="Kapse N.G."/>
            <person name="Pandit P.S."/>
        </authorList>
    </citation>
    <scope>NUCLEOTIDE SEQUENCE [LARGE SCALE GENOMIC DNA]</scope>
    <source>
        <strain evidence="4 5">Dia-1</strain>
    </source>
</reference>
<dbReference type="InterPro" id="IPR002104">
    <property type="entry name" value="Integrase_catalytic"/>
</dbReference>
<proteinExistence type="predicted"/>
<evidence type="ECO:0000313" key="5">
    <source>
        <dbReference type="Proteomes" id="UP000033774"/>
    </source>
</evidence>
<dbReference type="OrthoDB" id="67979at2"/>
<dbReference type="InterPro" id="IPR050090">
    <property type="entry name" value="Tyrosine_recombinase_XerCD"/>
</dbReference>
<dbReference type="GO" id="GO:0003677">
    <property type="term" value="F:DNA binding"/>
    <property type="evidence" value="ECO:0007669"/>
    <property type="project" value="InterPro"/>
</dbReference>
<dbReference type="RefSeq" id="WP_045776373.1">
    <property type="nucleotide sequence ID" value="NZ_LAJY01000368.1"/>
</dbReference>
<dbReference type="PATRIC" id="fig|552518.3.peg.2476"/>
<dbReference type="Proteomes" id="UP000033774">
    <property type="component" value="Unassembled WGS sequence"/>
</dbReference>
<comment type="caution">
    <text evidence="4">The sequence shown here is derived from an EMBL/GenBank/DDBJ whole genome shotgun (WGS) entry which is preliminary data.</text>
</comment>
<dbReference type="GO" id="GO:0006310">
    <property type="term" value="P:DNA recombination"/>
    <property type="evidence" value="ECO:0007669"/>
    <property type="project" value="UniProtKB-KW"/>
</dbReference>
<dbReference type="SUPFAM" id="SSF56349">
    <property type="entry name" value="DNA breaking-rejoining enzymes"/>
    <property type="match status" value="1"/>
</dbReference>
<accession>A0A0F3ITZ7</accession>
<dbReference type="CDD" id="cd00397">
    <property type="entry name" value="DNA_BRE_C"/>
    <property type="match status" value="1"/>
</dbReference>
<keyword evidence="2" id="KW-0233">DNA recombination</keyword>
<keyword evidence="1" id="KW-0229">DNA integration</keyword>
<evidence type="ECO:0000256" key="1">
    <source>
        <dbReference type="ARBA" id="ARBA00022908"/>
    </source>
</evidence>
<dbReference type="PROSITE" id="PS51898">
    <property type="entry name" value="TYR_RECOMBINASE"/>
    <property type="match status" value="1"/>
</dbReference>
<feature type="domain" description="Tyr recombinase" evidence="3">
    <location>
        <begin position="4"/>
        <end position="194"/>
    </location>
</feature>
<dbReference type="Gene3D" id="1.10.443.10">
    <property type="entry name" value="Intergrase catalytic core"/>
    <property type="match status" value="1"/>
</dbReference>
<dbReference type="Pfam" id="PF00589">
    <property type="entry name" value="Phage_integrase"/>
    <property type="match status" value="1"/>
</dbReference>
<dbReference type="InterPro" id="IPR013762">
    <property type="entry name" value="Integrase-like_cat_sf"/>
</dbReference>
<name>A0A0F3ITZ7_9PROT</name>
<protein>
    <submittedName>
        <fullName evidence="4">Integrase</fullName>
    </submittedName>
</protein>
<keyword evidence="5" id="KW-1185">Reference proteome</keyword>
<evidence type="ECO:0000256" key="2">
    <source>
        <dbReference type="ARBA" id="ARBA00023172"/>
    </source>
</evidence>
<dbReference type="InterPro" id="IPR011010">
    <property type="entry name" value="DNA_brk_join_enz"/>
</dbReference>
<dbReference type="EMBL" id="LAJY01000368">
    <property type="protein sequence ID" value="KJV09064.1"/>
    <property type="molecule type" value="Genomic_DNA"/>
</dbReference>
<dbReference type="GO" id="GO:0015074">
    <property type="term" value="P:DNA integration"/>
    <property type="evidence" value="ECO:0007669"/>
    <property type="project" value="UniProtKB-KW"/>
</dbReference>
<organism evidence="4 5">
    <name type="scientific">Elstera litoralis</name>
    <dbReference type="NCBI Taxonomy" id="552518"/>
    <lineage>
        <taxon>Bacteria</taxon>
        <taxon>Pseudomonadati</taxon>
        <taxon>Pseudomonadota</taxon>
        <taxon>Alphaproteobacteria</taxon>
        <taxon>Rhodospirillales</taxon>
        <taxon>Rhodospirillaceae</taxon>
        <taxon>Elstera</taxon>
    </lineage>
</organism>
<dbReference type="AlphaFoldDB" id="A0A0F3ITZ7"/>
<dbReference type="PANTHER" id="PTHR30349">
    <property type="entry name" value="PHAGE INTEGRASE-RELATED"/>
    <property type="match status" value="1"/>
</dbReference>
<sequence length="196" mass="21439">MPGSQALLLTPSAVRRLHKHVLSHSRYPARDRVIVALSFRAGLRAAEIAGMRWRMVLDPYGKVADRLTVEDAIAKRRGGRIVPMHQELRAALIALRAELDASPERDASIVTSERGGPMRAGSIVNLFAGWYAALGFEGCSSHSGRRTFVTTAARNLAKAGGSLRDVQLLAGHRQLATTERYIQGDTHAQRRLIALL</sequence>